<evidence type="ECO:0000313" key="1">
    <source>
        <dbReference type="EMBL" id="KPY36486.1"/>
    </source>
</evidence>
<gene>
    <name evidence="1" type="ORF">ALO52_200260</name>
</gene>
<organism evidence="1 2">
    <name type="scientific">Pseudomonas syringae pv. primulae</name>
    <dbReference type="NCBI Taxonomy" id="251707"/>
    <lineage>
        <taxon>Bacteria</taxon>
        <taxon>Pseudomonadati</taxon>
        <taxon>Pseudomonadota</taxon>
        <taxon>Gammaproteobacteria</taxon>
        <taxon>Pseudomonadales</taxon>
        <taxon>Pseudomonadaceae</taxon>
        <taxon>Pseudomonas</taxon>
    </lineage>
</organism>
<dbReference type="AlphaFoldDB" id="A0A0Q0ARB7"/>
<evidence type="ECO:0000313" key="2">
    <source>
        <dbReference type="Proteomes" id="UP000050562"/>
    </source>
</evidence>
<proteinExistence type="predicted"/>
<sequence length="269" mass="29798">MLNESRRRAYLTAMQVVNWLPRTELPFAAPSRPELLAPLPPPVEVQNELPAVSSPAPVVADNVVPIDRPSERASERPKIEVPRPSLASTRTVAAVVEDAEPAPPKAVVVPPPRFSLQLLRAGRCMLLVELSTGQPFQSRDPSYLLLKDMLRAAGLPDSPQIIGEPVRWPLLVRGQMDQGPEAARDFVQGFVGARLEDEPCTCLWLVGLPAMKFAGEADAESYYQDLQVDGLGTVWALPGLELLMDEPERKSDVWKAMRRLMTRWKPTDE</sequence>
<dbReference type="EMBL" id="LJRC01000145">
    <property type="protein sequence ID" value="KPY36486.1"/>
    <property type="molecule type" value="Genomic_DNA"/>
</dbReference>
<reference evidence="1 2" key="1">
    <citation type="submission" date="2015-09" db="EMBL/GenBank/DDBJ databases">
        <title>Genome announcement of multiple Pseudomonas syringae strains.</title>
        <authorList>
            <person name="Thakur S."/>
            <person name="Wang P.W."/>
            <person name="Gong Y."/>
            <person name="Weir B.S."/>
            <person name="Guttman D.S."/>
        </authorList>
    </citation>
    <scope>NUCLEOTIDE SEQUENCE [LARGE SCALE GENOMIC DNA]</scope>
    <source>
        <strain evidence="1 2">ICMP3956</strain>
    </source>
</reference>
<dbReference type="RefSeq" id="WP_057409437.1">
    <property type="nucleotide sequence ID" value="NZ_LJRC01000145.1"/>
</dbReference>
<name>A0A0Q0ARB7_9PSED</name>
<accession>A0A0Q0ARB7</accession>
<comment type="caution">
    <text evidence="1">The sequence shown here is derived from an EMBL/GenBank/DDBJ whole genome shotgun (WGS) entry which is preliminary data.</text>
</comment>
<dbReference type="Proteomes" id="UP000050562">
    <property type="component" value="Unassembled WGS sequence"/>
</dbReference>
<protein>
    <submittedName>
        <fullName evidence="1">Amidase family protein</fullName>
    </submittedName>
</protein>
<dbReference type="PATRIC" id="fig|251707.3.peg.2130"/>